<accession>A0A9D2G3Y5</accession>
<evidence type="ECO:0000313" key="1">
    <source>
        <dbReference type="EMBL" id="HIZ71972.1"/>
    </source>
</evidence>
<name>A0A9D2G3Y5_9FIRM</name>
<proteinExistence type="predicted"/>
<comment type="caution">
    <text evidence="1">The sequence shown here is derived from an EMBL/GenBank/DDBJ whole genome shotgun (WGS) entry which is preliminary data.</text>
</comment>
<reference evidence="1" key="1">
    <citation type="journal article" date="2021" name="PeerJ">
        <title>Extensive microbial diversity within the chicken gut microbiome revealed by metagenomics and culture.</title>
        <authorList>
            <person name="Gilroy R."/>
            <person name="Ravi A."/>
            <person name="Getino M."/>
            <person name="Pursley I."/>
            <person name="Horton D.L."/>
            <person name="Alikhan N.F."/>
            <person name="Baker D."/>
            <person name="Gharbi K."/>
            <person name="Hall N."/>
            <person name="Watson M."/>
            <person name="Adriaenssens E.M."/>
            <person name="Foster-Nyarko E."/>
            <person name="Jarju S."/>
            <person name="Secka A."/>
            <person name="Antonio M."/>
            <person name="Oren A."/>
            <person name="Chaudhuri R.R."/>
            <person name="La Ragione R."/>
            <person name="Hildebrand F."/>
            <person name="Pallen M.J."/>
        </authorList>
    </citation>
    <scope>NUCLEOTIDE SEQUENCE</scope>
    <source>
        <strain evidence="1">ChiW7-2402</strain>
    </source>
</reference>
<protein>
    <submittedName>
        <fullName evidence="1">Uncharacterized protein</fullName>
    </submittedName>
</protein>
<gene>
    <name evidence="1" type="ORF">H9964_00140</name>
</gene>
<evidence type="ECO:0000313" key="2">
    <source>
        <dbReference type="Proteomes" id="UP000824102"/>
    </source>
</evidence>
<dbReference type="EMBL" id="DXBB01000004">
    <property type="protein sequence ID" value="HIZ71972.1"/>
    <property type="molecule type" value="Genomic_DNA"/>
</dbReference>
<dbReference type="Proteomes" id="UP000824102">
    <property type="component" value="Unassembled WGS sequence"/>
</dbReference>
<reference evidence="1" key="2">
    <citation type="submission" date="2021-04" db="EMBL/GenBank/DDBJ databases">
        <authorList>
            <person name="Gilroy R."/>
        </authorList>
    </citation>
    <scope>NUCLEOTIDE SEQUENCE</scope>
    <source>
        <strain evidence="1">ChiW7-2402</strain>
    </source>
</reference>
<organism evidence="1 2">
    <name type="scientific">Candidatus Gallimonas intestinavium</name>
    <dbReference type="NCBI Taxonomy" id="2838603"/>
    <lineage>
        <taxon>Bacteria</taxon>
        <taxon>Bacillati</taxon>
        <taxon>Bacillota</taxon>
        <taxon>Clostridia</taxon>
        <taxon>Candidatus Gallimonas</taxon>
    </lineage>
</organism>
<dbReference type="AlphaFoldDB" id="A0A9D2G3Y5"/>
<sequence length="65" mass="6811">MNCCTTGNSYLWILIILFLLGTNSGAFTSSAFTGAGWPMLIAALYVLSKNGTLASIFNSIGACNN</sequence>